<feature type="transmembrane region" description="Helical" evidence="8">
    <location>
        <begin position="51"/>
        <end position="70"/>
    </location>
</feature>
<feature type="transmembrane region" description="Helical" evidence="8">
    <location>
        <begin position="396"/>
        <end position="414"/>
    </location>
</feature>
<accession>A0A367JWK9</accession>
<dbReference type="PROSITE" id="PS50850">
    <property type="entry name" value="MFS"/>
    <property type="match status" value="1"/>
</dbReference>
<sequence>MTGILLMPSFQQDMVNVDDGTSSVMISALMAGTVIGAIFSGPLADAIGRKALMALGIIAFIFGNVLQVGADNLSTMYGGRSVTGVSIGMLSMAVPLYQSEIAPKNMRGRLMSIQQFTMTLGIAVAYWIDYAFMDVDESTGWRLAIGIQLIPALFGLIGLLLLIPESPRYSIDKKHTTQALHTLAKIRGDGTITHNAALMEFVEMKQNITFEHKIFKNEKYKRIFFSGPENNRRRLLLGMGVQIFQQLTGINAILVFAPQIFKAAGLSGKGVALMANALSGSINLLATIPAMIFIDKWGRRPTMIIGAIVCCICMGIMAILAGRHGYGHDAVTTESDTGDSMSMIDQKNPLVLLFDTNAPTIGFLVVMYVYVAAYSCTWGTLGWVYPAELYSQGVRAKALGISTAFNWITTYAVLQLTPIMLRNIEWRTYVLFCVMCLIIAIIVHLYFPETSGKSLEEVDLIFSCRFNYYDVNVHHPQTAAEALAQMEKVQQRDKNLYRFPFTPERSFSTNSHHKRSTLLPQYHQPSYVVKFPQDAYRR</sequence>
<evidence type="ECO:0000256" key="5">
    <source>
        <dbReference type="ARBA" id="ARBA00022989"/>
    </source>
</evidence>
<evidence type="ECO:0000256" key="4">
    <source>
        <dbReference type="ARBA" id="ARBA00022692"/>
    </source>
</evidence>
<dbReference type="FunFam" id="1.20.1250.20:FF:000134">
    <property type="entry name" value="MFS sugar transporter protein"/>
    <property type="match status" value="1"/>
</dbReference>
<dbReference type="PRINTS" id="PR00171">
    <property type="entry name" value="SUGRTRNSPORT"/>
</dbReference>
<feature type="transmembrane region" description="Helical" evidence="8">
    <location>
        <begin position="76"/>
        <end position="97"/>
    </location>
</feature>
<comment type="caution">
    <text evidence="10">The sequence shown here is derived from an EMBL/GenBank/DDBJ whole genome shotgun (WGS) entry which is preliminary data.</text>
</comment>
<proteinExistence type="inferred from homology"/>
<evidence type="ECO:0000259" key="9">
    <source>
        <dbReference type="PROSITE" id="PS50850"/>
    </source>
</evidence>
<evidence type="ECO:0000256" key="6">
    <source>
        <dbReference type="ARBA" id="ARBA00023136"/>
    </source>
</evidence>
<dbReference type="InterPro" id="IPR020846">
    <property type="entry name" value="MFS_dom"/>
</dbReference>
<comment type="similarity">
    <text evidence="2 7">Belongs to the major facilitator superfamily. Sugar transporter (TC 2.A.1.1) family.</text>
</comment>
<dbReference type="AlphaFoldDB" id="A0A367JWK9"/>
<dbReference type="GO" id="GO:0005351">
    <property type="term" value="F:carbohydrate:proton symporter activity"/>
    <property type="evidence" value="ECO:0007669"/>
    <property type="project" value="TreeGrafter"/>
</dbReference>
<evidence type="ECO:0000313" key="11">
    <source>
        <dbReference type="Proteomes" id="UP000252139"/>
    </source>
</evidence>
<evidence type="ECO:0000256" key="3">
    <source>
        <dbReference type="ARBA" id="ARBA00022448"/>
    </source>
</evidence>
<dbReference type="PROSITE" id="PS00216">
    <property type="entry name" value="SUGAR_TRANSPORT_1"/>
    <property type="match status" value="2"/>
</dbReference>
<feature type="transmembrane region" description="Helical" evidence="8">
    <location>
        <begin position="140"/>
        <end position="163"/>
    </location>
</feature>
<keyword evidence="11" id="KW-1185">Reference proteome</keyword>
<reference evidence="10 11" key="1">
    <citation type="journal article" date="2018" name="G3 (Bethesda)">
        <title>Phylogenetic and Phylogenomic Definition of Rhizopus Species.</title>
        <authorList>
            <person name="Gryganskyi A.P."/>
            <person name="Golan J."/>
            <person name="Dolatabadi S."/>
            <person name="Mondo S."/>
            <person name="Robb S."/>
            <person name="Idnurm A."/>
            <person name="Muszewska A."/>
            <person name="Steczkiewicz K."/>
            <person name="Masonjones S."/>
            <person name="Liao H.L."/>
            <person name="Gajdeczka M.T."/>
            <person name="Anike F."/>
            <person name="Vuek A."/>
            <person name="Anishchenko I.M."/>
            <person name="Voigt K."/>
            <person name="de Hoog G.S."/>
            <person name="Smith M.E."/>
            <person name="Heitman J."/>
            <person name="Vilgalys R."/>
            <person name="Stajich J.E."/>
        </authorList>
    </citation>
    <scope>NUCLEOTIDE SEQUENCE [LARGE SCALE GENOMIC DNA]</scope>
    <source>
        <strain evidence="10 11">CBS 357.93</strain>
    </source>
</reference>
<dbReference type="InterPro" id="IPR036259">
    <property type="entry name" value="MFS_trans_sf"/>
</dbReference>
<dbReference type="InterPro" id="IPR050360">
    <property type="entry name" value="MFS_Sugar_Transporters"/>
</dbReference>
<dbReference type="OrthoDB" id="4142200at2759"/>
<gene>
    <name evidence="10" type="ORF">CU097_012839</name>
</gene>
<keyword evidence="6 8" id="KW-0472">Membrane</keyword>
<dbReference type="EMBL" id="PJQL01000593">
    <property type="protein sequence ID" value="RCH94297.1"/>
    <property type="molecule type" value="Genomic_DNA"/>
</dbReference>
<feature type="transmembrane region" description="Helical" evidence="8">
    <location>
        <begin position="273"/>
        <end position="294"/>
    </location>
</feature>
<dbReference type="InterPro" id="IPR005829">
    <property type="entry name" value="Sugar_transporter_CS"/>
</dbReference>
<dbReference type="STRING" id="86630.A0A367JWK9"/>
<dbReference type="PROSITE" id="PS00217">
    <property type="entry name" value="SUGAR_TRANSPORT_2"/>
    <property type="match status" value="1"/>
</dbReference>
<feature type="transmembrane region" description="Helical" evidence="8">
    <location>
        <begin position="301"/>
        <end position="321"/>
    </location>
</feature>
<dbReference type="InterPro" id="IPR003663">
    <property type="entry name" value="Sugar/inositol_transpt"/>
</dbReference>
<evidence type="ECO:0000256" key="2">
    <source>
        <dbReference type="ARBA" id="ARBA00010992"/>
    </source>
</evidence>
<keyword evidence="5 8" id="KW-1133">Transmembrane helix</keyword>
<name>A0A367JWK9_RHIAZ</name>
<keyword evidence="3 7" id="KW-0813">Transport</keyword>
<feature type="transmembrane region" description="Helical" evidence="8">
    <location>
        <begin position="20"/>
        <end position="39"/>
    </location>
</feature>
<feature type="transmembrane region" description="Helical" evidence="8">
    <location>
        <begin position="109"/>
        <end position="128"/>
    </location>
</feature>
<evidence type="ECO:0000256" key="7">
    <source>
        <dbReference type="RuleBase" id="RU003346"/>
    </source>
</evidence>
<comment type="subcellular location">
    <subcellularLocation>
        <location evidence="1">Membrane</location>
        <topology evidence="1">Multi-pass membrane protein</topology>
    </subcellularLocation>
</comment>
<evidence type="ECO:0000313" key="10">
    <source>
        <dbReference type="EMBL" id="RCH94297.1"/>
    </source>
</evidence>
<feature type="transmembrane region" description="Helical" evidence="8">
    <location>
        <begin position="235"/>
        <end position="261"/>
    </location>
</feature>
<keyword evidence="4 8" id="KW-0812">Transmembrane</keyword>
<dbReference type="NCBIfam" id="TIGR00879">
    <property type="entry name" value="SP"/>
    <property type="match status" value="1"/>
</dbReference>
<evidence type="ECO:0000256" key="1">
    <source>
        <dbReference type="ARBA" id="ARBA00004141"/>
    </source>
</evidence>
<dbReference type="GO" id="GO:0016020">
    <property type="term" value="C:membrane"/>
    <property type="evidence" value="ECO:0007669"/>
    <property type="project" value="UniProtKB-SubCell"/>
</dbReference>
<protein>
    <recommendedName>
        <fullName evidence="9">Major facilitator superfamily (MFS) profile domain-containing protein</fullName>
    </recommendedName>
</protein>
<dbReference type="Gene3D" id="1.20.1250.20">
    <property type="entry name" value="MFS general substrate transporter like domains"/>
    <property type="match status" value="1"/>
</dbReference>
<dbReference type="SUPFAM" id="SSF103473">
    <property type="entry name" value="MFS general substrate transporter"/>
    <property type="match status" value="1"/>
</dbReference>
<feature type="transmembrane region" description="Helical" evidence="8">
    <location>
        <begin position="426"/>
        <end position="447"/>
    </location>
</feature>
<evidence type="ECO:0000256" key="8">
    <source>
        <dbReference type="SAM" id="Phobius"/>
    </source>
</evidence>
<dbReference type="PANTHER" id="PTHR48022:SF2">
    <property type="entry name" value="PLASTIDIC GLUCOSE TRANSPORTER 4"/>
    <property type="match status" value="1"/>
</dbReference>
<dbReference type="Proteomes" id="UP000252139">
    <property type="component" value="Unassembled WGS sequence"/>
</dbReference>
<dbReference type="Pfam" id="PF00083">
    <property type="entry name" value="Sugar_tr"/>
    <property type="match status" value="1"/>
</dbReference>
<dbReference type="InterPro" id="IPR005828">
    <property type="entry name" value="MFS_sugar_transport-like"/>
</dbReference>
<organism evidence="10 11">
    <name type="scientific">Rhizopus azygosporus</name>
    <name type="common">Rhizopus microsporus var. azygosporus</name>
    <dbReference type="NCBI Taxonomy" id="86630"/>
    <lineage>
        <taxon>Eukaryota</taxon>
        <taxon>Fungi</taxon>
        <taxon>Fungi incertae sedis</taxon>
        <taxon>Mucoromycota</taxon>
        <taxon>Mucoromycotina</taxon>
        <taxon>Mucoromycetes</taxon>
        <taxon>Mucorales</taxon>
        <taxon>Mucorineae</taxon>
        <taxon>Rhizopodaceae</taxon>
        <taxon>Rhizopus</taxon>
    </lineage>
</organism>
<feature type="domain" description="Major facilitator superfamily (MFS) profile" evidence="9">
    <location>
        <begin position="1"/>
        <end position="451"/>
    </location>
</feature>
<feature type="transmembrane region" description="Helical" evidence="8">
    <location>
        <begin position="361"/>
        <end position="384"/>
    </location>
</feature>
<dbReference type="PANTHER" id="PTHR48022">
    <property type="entry name" value="PLASTIDIC GLUCOSE TRANSPORTER 4"/>
    <property type="match status" value="1"/>
</dbReference>